<organism evidence="7 8">
    <name type="scientific">Gryllotalpicola daejeonensis</name>
    <dbReference type="NCBI Taxonomy" id="993087"/>
    <lineage>
        <taxon>Bacteria</taxon>
        <taxon>Bacillati</taxon>
        <taxon>Actinomycetota</taxon>
        <taxon>Actinomycetes</taxon>
        <taxon>Micrococcales</taxon>
        <taxon>Microbacteriaceae</taxon>
        <taxon>Gryllotalpicola</taxon>
    </lineage>
</organism>
<keyword evidence="8" id="KW-1185">Reference proteome</keyword>
<evidence type="ECO:0000313" key="7">
    <source>
        <dbReference type="EMBL" id="GAA4164895.1"/>
    </source>
</evidence>
<keyword evidence="3" id="KW-0804">Transcription</keyword>
<dbReference type="Proteomes" id="UP001415169">
    <property type="component" value="Unassembled WGS sequence"/>
</dbReference>
<sequence length="327" mass="35572">MPDLVPEWVLPRLADMADQSEPALPHAIALAWGVAANPQRGPKRELSIERIVETAVGIADAEGLGAVSMARVAQELGYTTMSLYRYVTAKDDLLKLMQDSVSGIELPAAGGEDWRAELRRWTLATMTQLAKHPWITELPITGIPMMPGELRTLEDALAALARTPLSGLEKMAAILVLANHARVAVAIQHQLSSAGVSPEEATGAAYETVLRELLDPAEFPELRKVLDSGQLTDQEFDDAAFGLERILDGLSAYVAAKGSGAEAPAPPKPDSDLEHYAKDPKVKEAAQRRREAEKALREAQKRELEALKNARERAKAAAEREAARRRD</sequence>
<dbReference type="Gene3D" id="1.10.357.10">
    <property type="entry name" value="Tetracycline Repressor, domain 2"/>
    <property type="match status" value="1"/>
</dbReference>
<keyword evidence="1" id="KW-0805">Transcription regulation</keyword>
<evidence type="ECO:0000256" key="2">
    <source>
        <dbReference type="ARBA" id="ARBA00023125"/>
    </source>
</evidence>
<dbReference type="SUPFAM" id="SSF46689">
    <property type="entry name" value="Homeodomain-like"/>
    <property type="match status" value="1"/>
</dbReference>
<reference evidence="7" key="1">
    <citation type="journal article" date="2014" name="Int. J. Syst. Evol. Microbiol.">
        <title>Complete genome of a new Firmicutes species belonging to the dominant human colonic microbiota ('Ruminococcus bicirculans') reveals two chromosomes and a selective capacity to utilize plant glucans.</title>
        <authorList>
            <consortium name="NISC Comparative Sequencing Program"/>
            <person name="Wegmann U."/>
            <person name="Louis P."/>
            <person name="Goesmann A."/>
            <person name="Henrissat B."/>
            <person name="Duncan S.H."/>
            <person name="Flint H.J."/>
        </authorList>
    </citation>
    <scope>NUCLEOTIDE SEQUENCE</scope>
    <source>
        <strain evidence="7">JCM 17590</strain>
    </source>
</reference>
<dbReference type="Pfam" id="PF00440">
    <property type="entry name" value="TetR_N"/>
    <property type="match status" value="1"/>
</dbReference>
<dbReference type="InterPro" id="IPR001647">
    <property type="entry name" value="HTH_TetR"/>
</dbReference>
<accession>A0ABP7ZMS6</accession>
<evidence type="ECO:0000256" key="1">
    <source>
        <dbReference type="ARBA" id="ARBA00023015"/>
    </source>
</evidence>
<evidence type="ECO:0000256" key="4">
    <source>
        <dbReference type="PROSITE-ProRule" id="PRU00335"/>
    </source>
</evidence>
<dbReference type="Pfam" id="PF02909">
    <property type="entry name" value="TetR_C_1"/>
    <property type="match status" value="1"/>
</dbReference>
<dbReference type="PROSITE" id="PS50977">
    <property type="entry name" value="HTH_TETR_2"/>
    <property type="match status" value="1"/>
</dbReference>
<reference evidence="7" key="2">
    <citation type="submission" date="2023-12" db="EMBL/GenBank/DDBJ databases">
        <authorList>
            <person name="Sun Q."/>
            <person name="Inoue M."/>
        </authorList>
    </citation>
    <scope>NUCLEOTIDE SEQUENCE</scope>
    <source>
        <strain evidence="7">JCM 17590</strain>
    </source>
</reference>
<keyword evidence="2 4" id="KW-0238">DNA-binding</keyword>
<dbReference type="EMBL" id="BAABBV010000002">
    <property type="protein sequence ID" value="GAA4164895.1"/>
    <property type="molecule type" value="Genomic_DNA"/>
</dbReference>
<dbReference type="Gene3D" id="1.10.10.60">
    <property type="entry name" value="Homeodomain-like"/>
    <property type="match status" value="1"/>
</dbReference>
<evidence type="ECO:0000256" key="3">
    <source>
        <dbReference type="ARBA" id="ARBA00023163"/>
    </source>
</evidence>
<dbReference type="InterPro" id="IPR009057">
    <property type="entry name" value="Homeodomain-like_sf"/>
</dbReference>
<feature type="region of interest" description="Disordered" evidence="5">
    <location>
        <begin position="259"/>
        <end position="327"/>
    </location>
</feature>
<proteinExistence type="predicted"/>
<dbReference type="InterPro" id="IPR004111">
    <property type="entry name" value="Repressor_TetR_C"/>
</dbReference>
<gene>
    <name evidence="7" type="ORF">GCM10022286_27270</name>
</gene>
<evidence type="ECO:0000259" key="6">
    <source>
        <dbReference type="PROSITE" id="PS50977"/>
    </source>
</evidence>
<dbReference type="InterPro" id="IPR036271">
    <property type="entry name" value="Tet_transcr_reg_TetR-rel_C_sf"/>
</dbReference>
<feature type="compositionally biased region" description="Basic and acidic residues" evidence="5">
    <location>
        <begin position="269"/>
        <end position="327"/>
    </location>
</feature>
<feature type="domain" description="HTH tetR-type" evidence="6">
    <location>
        <begin position="45"/>
        <end position="105"/>
    </location>
</feature>
<comment type="caution">
    <text evidence="7">The sequence shown here is derived from an EMBL/GenBank/DDBJ whole genome shotgun (WGS) entry which is preliminary data.</text>
</comment>
<evidence type="ECO:0000313" key="8">
    <source>
        <dbReference type="Proteomes" id="UP001415169"/>
    </source>
</evidence>
<feature type="DNA-binding region" description="H-T-H motif" evidence="4">
    <location>
        <begin position="68"/>
        <end position="87"/>
    </location>
</feature>
<evidence type="ECO:0000256" key="5">
    <source>
        <dbReference type="SAM" id="MobiDB-lite"/>
    </source>
</evidence>
<dbReference type="SUPFAM" id="SSF48498">
    <property type="entry name" value="Tetracyclin repressor-like, C-terminal domain"/>
    <property type="match status" value="1"/>
</dbReference>
<name>A0ABP7ZMS6_9MICO</name>
<protein>
    <recommendedName>
        <fullName evidence="6">HTH tetR-type domain-containing protein</fullName>
    </recommendedName>
</protein>